<dbReference type="GO" id="GO:0008146">
    <property type="term" value="F:sulfotransferase activity"/>
    <property type="evidence" value="ECO:0007669"/>
    <property type="project" value="TreeGrafter"/>
</dbReference>
<proteinExistence type="predicted"/>
<protein>
    <submittedName>
        <fullName evidence="2">Sulfur carrier protein adenylyltransferase ThiF</fullName>
    </submittedName>
</protein>
<dbReference type="PANTHER" id="PTHR10953:SF102">
    <property type="entry name" value="ADENYLYLTRANSFERASE AND SULFURTRANSFERASE MOCS3"/>
    <property type="match status" value="1"/>
</dbReference>
<evidence type="ECO:0000259" key="1">
    <source>
        <dbReference type="Pfam" id="PF00899"/>
    </source>
</evidence>
<keyword evidence="2" id="KW-0808">Transferase</keyword>
<dbReference type="GO" id="GO:0008641">
    <property type="term" value="F:ubiquitin-like modifier activating enzyme activity"/>
    <property type="evidence" value="ECO:0007669"/>
    <property type="project" value="InterPro"/>
</dbReference>
<keyword evidence="2" id="KW-0548">Nucleotidyltransferase</keyword>
<name>A0A6S6TU33_9GAMM</name>
<reference evidence="2" key="1">
    <citation type="submission" date="2020-01" db="EMBL/GenBank/DDBJ databases">
        <authorList>
            <person name="Meier V. D."/>
            <person name="Meier V D."/>
        </authorList>
    </citation>
    <scope>NUCLEOTIDE SEQUENCE</scope>
    <source>
        <strain evidence="2">HLG_WM_MAG_09</strain>
    </source>
</reference>
<dbReference type="GO" id="GO:0016779">
    <property type="term" value="F:nucleotidyltransferase activity"/>
    <property type="evidence" value="ECO:0007669"/>
    <property type="project" value="UniProtKB-KW"/>
</dbReference>
<dbReference type="CDD" id="cd00757">
    <property type="entry name" value="ThiF_MoeB_HesA_family"/>
    <property type="match status" value="1"/>
</dbReference>
<dbReference type="GO" id="GO:0005829">
    <property type="term" value="C:cytosol"/>
    <property type="evidence" value="ECO:0007669"/>
    <property type="project" value="TreeGrafter"/>
</dbReference>
<dbReference type="AlphaFoldDB" id="A0A6S6TU33"/>
<dbReference type="EMBL" id="CACVAT010000330">
    <property type="protein sequence ID" value="CAA6819693.1"/>
    <property type="molecule type" value="Genomic_DNA"/>
</dbReference>
<gene>
    <name evidence="2" type="ORF">HELGO_WM15348</name>
</gene>
<dbReference type="InterPro" id="IPR000594">
    <property type="entry name" value="ThiF_NAD_FAD-bd"/>
</dbReference>
<sequence length="188" mass="20135">MDMTDQQLLRYSRQIMLPQFDVEGQEQLLESSALIVGVGGLGSPVSMYLAAAGVGKLVLTDPDTVDLTNLQRQIVHSTATVDVLKVESAAQRLAELNPDIEVVCIPEALGDDALLEAVKSVDLVVDCTDNLETRFAVNRACVEAVKPLVSAAAIRWEGQISVFHPGVEGSPCYQCFYGDVAGLPQTCS</sequence>
<evidence type="ECO:0000313" key="2">
    <source>
        <dbReference type="EMBL" id="CAA6819693.1"/>
    </source>
</evidence>
<dbReference type="Gene3D" id="3.40.50.720">
    <property type="entry name" value="NAD(P)-binding Rossmann-like Domain"/>
    <property type="match status" value="1"/>
</dbReference>
<dbReference type="PANTHER" id="PTHR10953">
    <property type="entry name" value="UBIQUITIN-ACTIVATING ENZYME E1"/>
    <property type="match status" value="1"/>
</dbReference>
<dbReference type="GO" id="GO:0004792">
    <property type="term" value="F:thiosulfate-cyanide sulfurtransferase activity"/>
    <property type="evidence" value="ECO:0007669"/>
    <property type="project" value="TreeGrafter"/>
</dbReference>
<accession>A0A6S6TU33</accession>
<dbReference type="InterPro" id="IPR035985">
    <property type="entry name" value="Ubiquitin-activating_enz"/>
</dbReference>
<dbReference type="InterPro" id="IPR045886">
    <property type="entry name" value="ThiF/MoeB/HesA"/>
</dbReference>
<organism evidence="2">
    <name type="scientific">uncultured Thiotrichaceae bacterium</name>
    <dbReference type="NCBI Taxonomy" id="298394"/>
    <lineage>
        <taxon>Bacteria</taxon>
        <taxon>Pseudomonadati</taxon>
        <taxon>Pseudomonadota</taxon>
        <taxon>Gammaproteobacteria</taxon>
        <taxon>Thiotrichales</taxon>
        <taxon>Thiotrichaceae</taxon>
        <taxon>environmental samples</taxon>
    </lineage>
</organism>
<dbReference type="SUPFAM" id="SSF69572">
    <property type="entry name" value="Activating enzymes of the ubiquitin-like proteins"/>
    <property type="match status" value="1"/>
</dbReference>
<feature type="domain" description="THIF-type NAD/FAD binding fold" evidence="1">
    <location>
        <begin position="11"/>
        <end position="179"/>
    </location>
</feature>
<dbReference type="Pfam" id="PF00899">
    <property type="entry name" value="ThiF"/>
    <property type="match status" value="1"/>
</dbReference>